<keyword evidence="3" id="KW-0288">FMN</keyword>
<organism evidence="6 7">
    <name type="scientific">Novosphingobium humi</name>
    <dbReference type="NCBI Taxonomy" id="2282397"/>
    <lineage>
        <taxon>Bacteria</taxon>
        <taxon>Pseudomonadati</taxon>
        <taxon>Pseudomonadota</taxon>
        <taxon>Alphaproteobacteria</taxon>
        <taxon>Sphingomonadales</taxon>
        <taxon>Sphingomonadaceae</taxon>
        <taxon>Novosphingobium</taxon>
    </lineage>
</organism>
<keyword evidence="2" id="KW-0285">Flavoprotein</keyword>
<evidence type="ECO:0000256" key="2">
    <source>
        <dbReference type="ARBA" id="ARBA00022630"/>
    </source>
</evidence>
<evidence type="ECO:0000259" key="5">
    <source>
        <dbReference type="Pfam" id="PF03358"/>
    </source>
</evidence>
<dbReference type="EMBL" id="CP117418">
    <property type="protein sequence ID" value="WCT79816.1"/>
    <property type="molecule type" value="Genomic_DNA"/>
</dbReference>
<evidence type="ECO:0000313" key="7">
    <source>
        <dbReference type="Proteomes" id="UP001218231"/>
    </source>
</evidence>
<evidence type="ECO:0000256" key="1">
    <source>
        <dbReference type="ARBA" id="ARBA00005990"/>
    </source>
</evidence>
<evidence type="ECO:0000256" key="4">
    <source>
        <dbReference type="ARBA" id="ARBA00023002"/>
    </source>
</evidence>
<dbReference type="PANTHER" id="PTHR43408">
    <property type="entry name" value="FMN REDUCTASE (NADPH)"/>
    <property type="match status" value="1"/>
</dbReference>
<gene>
    <name evidence="6" type="ORF">PQ457_17265</name>
</gene>
<keyword evidence="4" id="KW-0560">Oxidoreductase</keyword>
<proteinExistence type="inferred from homology"/>
<dbReference type="Gene3D" id="3.40.50.360">
    <property type="match status" value="1"/>
</dbReference>
<protein>
    <submittedName>
        <fullName evidence="6">NAD(P)H-dependent oxidoreductase</fullName>
    </submittedName>
</protein>
<keyword evidence="7" id="KW-1185">Reference proteome</keyword>
<sequence length="195" mass="20457">MGKKVVILAGGGGASKTSLLVAWIAAQMAGSDIDADLVRLADVDCAALARFDLADAGVERLLRLVEEAHGVVVATPIYKASFAGVVKLALDILPQFGLAGKAVLPVATAGSLAHALALDYSLRPVLQSMAARHIVQSTVVTEADWICSETGPSLVDKTQDMLLRAVEHFTFALDSRMEVAQLGAPRVLIEQSRVA</sequence>
<feature type="domain" description="NADPH-dependent FMN reductase-like" evidence="5">
    <location>
        <begin position="4"/>
        <end position="142"/>
    </location>
</feature>
<dbReference type="SUPFAM" id="SSF52218">
    <property type="entry name" value="Flavoproteins"/>
    <property type="match status" value="1"/>
</dbReference>
<accession>A0ABY7U2U5</accession>
<dbReference type="RefSeq" id="WP_273620087.1">
    <property type="nucleotide sequence ID" value="NZ_CP103869.1"/>
</dbReference>
<evidence type="ECO:0000256" key="3">
    <source>
        <dbReference type="ARBA" id="ARBA00022643"/>
    </source>
</evidence>
<comment type="similarity">
    <text evidence="1">Belongs to the SsuE family.</text>
</comment>
<geneLocation type="plasmid" evidence="6 7">
    <name>unnamed1</name>
</geneLocation>
<keyword evidence="6" id="KW-0614">Plasmid</keyword>
<dbReference type="Pfam" id="PF03358">
    <property type="entry name" value="FMN_red"/>
    <property type="match status" value="1"/>
</dbReference>
<dbReference type="InterPro" id="IPR029039">
    <property type="entry name" value="Flavoprotein-like_sf"/>
</dbReference>
<dbReference type="PANTHER" id="PTHR43408:SF1">
    <property type="entry name" value="FMN REDUCTASE (NADPH)"/>
    <property type="match status" value="1"/>
</dbReference>
<dbReference type="InterPro" id="IPR005025">
    <property type="entry name" value="FMN_Rdtase-like_dom"/>
</dbReference>
<evidence type="ECO:0000313" key="6">
    <source>
        <dbReference type="EMBL" id="WCT79816.1"/>
    </source>
</evidence>
<reference evidence="6 7" key="1">
    <citation type="submission" date="2023-02" db="EMBL/GenBank/DDBJ databases">
        <title>Genome sequence of Novosphingobium humi KACC 19094.</title>
        <authorList>
            <person name="Kim S."/>
            <person name="Heo J."/>
            <person name="Kwon S.-W."/>
        </authorList>
    </citation>
    <scope>NUCLEOTIDE SEQUENCE [LARGE SCALE GENOMIC DNA]</scope>
    <source>
        <strain evidence="6 7">KACC 19094</strain>
        <plasmid evidence="6 7">unnamed1</plasmid>
    </source>
</reference>
<name>A0ABY7U2U5_9SPHN</name>
<dbReference type="InterPro" id="IPR051814">
    <property type="entry name" value="NAD(P)H-dep_FMN_reductase"/>
</dbReference>
<dbReference type="Proteomes" id="UP001218231">
    <property type="component" value="Plasmid unnamed1"/>
</dbReference>